<keyword evidence="4" id="KW-1185">Reference proteome</keyword>
<dbReference type="InterPro" id="IPR035940">
    <property type="entry name" value="CAP_sf"/>
</dbReference>
<dbReference type="InParanoid" id="G4YF66"/>
<feature type="signal peptide" evidence="1">
    <location>
        <begin position="1"/>
        <end position="25"/>
    </location>
</feature>
<gene>
    <name evidence="3" type="ORF">PHYSODRAFT_258273</name>
</gene>
<dbReference type="KEGG" id="psoj:PHYSODRAFT_258273"/>
<dbReference type="PANTHER" id="PTHR31157:SF1">
    <property type="entry name" value="SCP DOMAIN-CONTAINING PROTEIN"/>
    <property type="match status" value="1"/>
</dbReference>
<dbReference type="PROSITE" id="PS51257">
    <property type="entry name" value="PROKAR_LIPOPROTEIN"/>
    <property type="match status" value="1"/>
</dbReference>
<dbReference type="Gene3D" id="3.40.33.10">
    <property type="entry name" value="CAP"/>
    <property type="match status" value="1"/>
</dbReference>
<dbReference type="PANTHER" id="PTHR31157">
    <property type="entry name" value="SCP DOMAIN-CONTAINING PROTEIN"/>
    <property type="match status" value="1"/>
</dbReference>
<dbReference type="GeneID" id="20638958"/>
<accession>G4YF66</accession>
<reference evidence="3 4" key="1">
    <citation type="journal article" date="2006" name="Science">
        <title>Phytophthora genome sequences uncover evolutionary origins and mechanisms of pathogenesis.</title>
        <authorList>
            <person name="Tyler B.M."/>
            <person name="Tripathy S."/>
            <person name="Zhang X."/>
            <person name="Dehal P."/>
            <person name="Jiang R.H."/>
            <person name="Aerts A."/>
            <person name="Arredondo F.D."/>
            <person name="Baxter L."/>
            <person name="Bensasson D."/>
            <person name="Beynon J.L."/>
            <person name="Chapman J."/>
            <person name="Damasceno C.M."/>
            <person name="Dorrance A.E."/>
            <person name="Dou D."/>
            <person name="Dickerman A.W."/>
            <person name="Dubchak I.L."/>
            <person name="Garbelotto M."/>
            <person name="Gijzen M."/>
            <person name="Gordon S.G."/>
            <person name="Govers F."/>
            <person name="Grunwald N.J."/>
            <person name="Huang W."/>
            <person name="Ivors K.L."/>
            <person name="Jones R.W."/>
            <person name="Kamoun S."/>
            <person name="Krampis K."/>
            <person name="Lamour K.H."/>
            <person name="Lee M.K."/>
            <person name="McDonald W.H."/>
            <person name="Medina M."/>
            <person name="Meijer H.J."/>
            <person name="Nordberg E.K."/>
            <person name="Maclean D.J."/>
            <person name="Ospina-Giraldo M.D."/>
            <person name="Morris P.F."/>
            <person name="Phuntumart V."/>
            <person name="Putnam N.H."/>
            <person name="Rash S."/>
            <person name="Rose J.K."/>
            <person name="Sakihama Y."/>
            <person name="Salamov A.A."/>
            <person name="Savidor A."/>
            <person name="Scheuring C.F."/>
            <person name="Smith B.M."/>
            <person name="Sobral B.W."/>
            <person name="Terry A."/>
            <person name="Torto-Alalibo T.A."/>
            <person name="Win J."/>
            <person name="Xu Z."/>
            <person name="Zhang H."/>
            <person name="Grigoriev I.V."/>
            <person name="Rokhsar D.S."/>
            <person name="Boore J.L."/>
        </authorList>
    </citation>
    <scope>NUCLEOTIDE SEQUENCE [LARGE SCALE GENOMIC DNA]</scope>
    <source>
        <strain evidence="3 4">P6497</strain>
    </source>
</reference>
<dbReference type="STRING" id="1094619.G4YF66"/>
<sequence>MALPARRSTAILLLLVVALLGCSISATPAGQRTAIGSAVAEEMPTTHLHRKKDGYRFCCRRGDANYAPASKKSAIGSAVAEELANTTPTRHLQTYSSTEFQTLMLNAVNKQRTAYGLSKLCINKKPQTAAQGLSSDMAAKNYMSHTGSDGSTMSQRITAAANILSSKYTMFGCGYAYKSGTTYLHYWTQDFAYGSTESCS</sequence>
<evidence type="ECO:0000259" key="2">
    <source>
        <dbReference type="Pfam" id="PF00188"/>
    </source>
</evidence>
<evidence type="ECO:0000313" key="4">
    <source>
        <dbReference type="Proteomes" id="UP000002640"/>
    </source>
</evidence>
<dbReference type="AlphaFoldDB" id="G4YF66"/>
<name>G4YF66_PHYSP</name>
<dbReference type="EMBL" id="JH159151">
    <property type="protein sequence ID" value="EGZ27970.1"/>
    <property type="molecule type" value="Genomic_DNA"/>
</dbReference>
<feature type="chain" id="PRO_5003471134" description="SCP domain-containing protein" evidence="1">
    <location>
        <begin position="26"/>
        <end position="200"/>
    </location>
</feature>
<dbReference type="RefSeq" id="XP_009515245.1">
    <property type="nucleotide sequence ID" value="XM_009516950.1"/>
</dbReference>
<dbReference type="Proteomes" id="UP000002640">
    <property type="component" value="Unassembled WGS sequence"/>
</dbReference>
<dbReference type="CDD" id="cd05379">
    <property type="entry name" value="CAP_bacterial"/>
    <property type="match status" value="1"/>
</dbReference>
<protein>
    <recommendedName>
        <fullName evidence="2">SCP domain-containing protein</fullName>
    </recommendedName>
</protein>
<evidence type="ECO:0000313" key="3">
    <source>
        <dbReference type="EMBL" id="EGZ27970.1"/>
    </source>
</evidence>
<dbReference type="InterPro" id="IPR014044">
    <property type="entry name" value="CAP_dom"/>
</dbReference>
<dbReference type="SUPFAM" id="SSF55797">
    <property type="entry name" value="PR-1-like"/>
    <property type="match status" value="1"/>
</dbReference>
<evidence type="ECO:0000256" key="1">
    <source>
        <dbReference type="SAM" id="SignalP"/>
    </source>
</evidence>
<dbReference type="Pfam" id="PF00188">
    <property type="entry name" value="CAP"/>
    <property type="match status" value="1"/>
</dbReference>
<organism evidence="3 4">
    <name type="scientific">Phytophthora sojae (strain P6497)</name>
    <name type="common">Soybean stem and root rot agent</name>
    <name type="synonym">Phytophthora megasperma f. sp. glycines</name>
    <dbReference type="NCBI Taxonomy" id="1094619"/>
    <lineage>
        <taxon>Eukaryota</taxon>
        <taxon>Sar</taxon>
        <taxon>Stramenopiles</taxon>
        <taxon>Oomycota</taxon>
        <taxon>Peronosporomycetes</taxon>
        <taxon>Peronosporales</taxon>
        <taxon>Peronosporaceae</taxon>
        <taxon>Phytophthora</taxon>
    </lineage>
</organism>
<feature type="domain" description="SCP" evidence="2">
    <location>
        <begin position="105"/>
        <end position="161"/>
    </location>
</feature>
<proteinExistence type="predicted"/>
<keyword evidence="1" id="KW-0732">Signal</keyword>